<comment type="caution">
    <text evidence="1">The sequence shown here is derived from an EMBL/GenBank/DDBJ whole genome shotgun (WGS) entry which is preliminary data.</text>
</comment>
<accession>A0A6S7JWJ5</accession>
<dbReference type="Proteomes" id="UP001152795">
    <property type="component" value="Unassembled WGS sequence"/>
</dbReference>
<organism evidence="1 2">
    <name type="scientific">Paramuricea clavata</name>
    <name type="common">Red gorgonian</name>
    <name type="synonym">Violescent sea-whip</name>
    <dbReference type="NCBI Taxonomy" id="317549"/>
    <lineage>
        <taxon>Eukaryota</taxon>
        <taxon>Metazoa</taxon>
        <taxon>Cnidaria</taxon>
        <taxon>Anthozoa</taxon>
        <taxon>Octocorallia</taxon>
        <taxon>Malacalcyonacea</taxon>
        <taxon>Plexauridae</taxon>
        <taxon>Paramuricea</taxon>
    </lineage>
</organism>
<gene>
    <name evidence="1" type="ORF">PACLA_8A004129</name>
</gene>
<dbReference type="EMBL" id="CACRXK020020148">
    <property type="protein sequence ID" value="CAB4034474.1"/>
    <property type="molecule type" value="Genomic_DNA"/>
</dbReference>
<dbReference type="AlphaFoldDB" id="A0A6S7JWJ5"/>
<dbReference type="OrthoDB" id="5982168at2759"/>
<proteinExistence type="predicted"/>
<sequence length="137" mass="15541">MQSQTTKDVPNVAVKIKILEHAGPVVNLRTLRNKYNSSSRPAKDVIEDAMADLQDEGLGDFVNNGNLSGFIKQVPTEVQPESLTPYKLSTEEYTSMYCRKNYDLPNNLRRLLLSKSNLEENVANYFDEEEKENIPTC</sequence>
<reference evidence="1" key="1">
    <citation type="submission" date="2020-04" db="EMBL/GenBank/DDBJ databases">
        <authorList>
            <person name="Alioto T."/>
            <person name="Alioto T."/>
            <person name="Gomez Garrido J."/>
        </authorList>
    </citation>
    <scope>NUCLEOTIDE SEQUENCE</scope>
    <source>
        <strain evidence="1">A484AB</strain>
    </source>
</reference>
<protein>
    <submittedName>
        <fullName evidence="1">Uncharacterized protein</fullName>
    </submittedName>
</protein>
<name>A0A6S7JWJ5_PARCT</name>
<keyword evidence="2" id="KW-1185">Reference proteome</keyword>
<evidence type="ECO:0000313" key="2">
    <source>
        <dbReference type="Proteomes" id="UP001152795"/>
    </source>
</evidence>
<evidence type="ECO:0000313" key="1">
    <source>
        <dbReference type="EMBL" id="CAB4034474.1"/>
    </source>
</evidence>